<keyword evidence="7 10" id="KW-0418">Kinase</keyword>
<comment type="caution">
    <text evidence="10">Lacks conserved residue(s) required for the propagation of feature annotation.</text>
</comment>
<evidence type="ECO:0000256" key="10">
    <source>
        <dbReference type="HAMAP-Rule" id="MF_00165"/>
    </source>
</evidence>
<evidence type="ECO:0000256" key="8">
    <source>
        <dbReference type="ARBA" id="ARBA00022840"/>
    </source>
</evidence>
<proteinExistence type="inferred from homology"/>
<accession>A0ABQ3IE14</accession>
<dbReference type="Proteomes" id="UP000605897">
    <property type="component" value="Unassembled WGS sequence"/>
</dbReference>
<dbReference type="HAMAP" id="MF_00165">
    <property type="entry name" value="Thymidylate_kinase"/>
    <property type="match status" value="1"/>
</dbReference>
<dbReference type="InterPro" id="IPR027417">
    <property type="entry name" value="P-loop_NTPase"/>
</dbReference>
<dbReference type="Gene3D" id="3.40.50.300">
    <property type="entry name" value="P-loop containing nucleotide triphosphate hydrolases"/>
    <property type="match status" value="1"/>
</dbReference>
<dbReference type="SUPFAM" id="SSF52540">
    <property type="entry name" value="P-loop containing nucleoside triphosphate hydrolases"/>
    <property type="match status" value="1"/>
</dbReference>
<dbReference type="InterPro" id="IPR039430">
    <property type="entry name" value="Thymidylate_kin-like_dom"/>
</dbReference>
<dbReference type="SMART" id="SM00382">
    <property type="entry name" value="AAA"/>
    <property type="match status" value="1"/>
</dbReference>
<protein>
    <recommendedName>
        <fullName evidence="3 10">Thymidylate kinase</fullName>
        <ecNumber evidence="2 10">2.7.4.9</ecNumber>
    </recommendedName>
    <alternativeName>
        <fullName evidence="10">dTMP kinase</fullName>
    </alternativeName>
</protein>
<evidence type="ECO:0000256" key="3">
    <source>
        <dbReference type="ARBA" id="ARBA00017144"/>
    </source>
</evidence>
<dbReference type="GO" id="GO:0016301">
    <property type="term" value="F:kinase activity"/>
    <property type="evidence" value="ECO:0007669"/>
    <property type="project" value="UniProtKB-KW"/>
</dbReference>
<dbReference type="PANTHER" id="PTHR10344">
    <property type="entry name" value="THYMIDYLATE KINASE"/>
    <property type="match status" value="1"/>
</dbReference>
<evidence type="ECO:0000256" key="4">
    <source>
        <dbReference type="ARBA" id="ARBA00022679"/>
    </source>
</evidence>
<keyword evidence="4 10" id="KW-0808">Transferase</keyword>
<dbReference type="RefSeq" id="WP_191243182.1">
    <property type="nucleotide sequence ID" value="NZ_BNAU01000001.1"/>
</dbReference>
<organism evidence="12 13">
    <name type="scientific">Amycolatopsis deserti</name>
    <dbReference type="NCBI Taxonomy" id="185696"/>
    <lineage>
        <taxon>Bacteria</taxon>
        <taxon>Bacillati</taxon>
        <taxon>Actinomycetota</taxon>
        <taxon>Actinomycetes</taxon>
        <taxon>Pseudonocardiales</taxon>
        <taxon>Pseudonocardiaceae</taxon>
        <taxon>Amycolatopsis</taxon>
    </lineage>
</organism>
<gene>
    <name evidence="10 12" type="primary">tmk</name>
    <name evidence="12" type="ORF">GCM10017786_09140</name>
</gene>
<dbReference type="NCBIfam" id="TIGR00041">
    <property type="entry name" value="DTMP_kinase"/>
    <property type="match status" value="1"/>
</dbReference>
<evidence type="ECO:0000256" key="5">
    <source>
        <dbReference type="ARBA" id="ARBA00022727"/>
    </source>
</evidence>
<dbReference type="EC" id="2.7.4.9" evidence="2 10"/>
<dbReference type="Pfam" id="PF02223">
    <property type="entry name" value="Thymidylate_kin"/>
    <property type="match status" value="1"/>
</dbReference>
<evidence type="ECO:0000313" key="12">
    <source>
        <dbReference type="EMBL" id="GHE81022.1"/>
    </source>
</evidence>
<keyword evidence="13" id="KW-1185">Reference proteome</keyword>
<evidence type="ECO:0000256" key="2">
    <source>
        <dbReference type="ARBA" id="ARBA00012980"/>
    </source>
</evidence>
<evidence type="ECO:0000256" key="7">
    <source>
        <dbReference type="ARBA" id="ARBA00022777"/>
    </source>
</evidence>
<evidence type="ECO:0000256" key="9">
    <source>
        <dbReference type="ARBA" id="ARBA00048743"/>
    </source>
</evidence>
<sequence length="212" mass="23202">MTRHRGLFVAVDGPAGTGKTTVTRALAERLTCDGYAVHSTTQPSRAQLGEIARHGTDTYRGYELACLVAADRYHQLRTEIQPHRAAGRIVLCDRYVASSYVLQSMDDVPPAFIHHLNDAADPPDLTIILAADPAVAAARVRRRGAHSRFHTDIISSRTEAALYRDAATYLKTQGQALLALDTTHTSTDQLVQIITRKLTPLARLPRPEQATA</sequence>
<comment type="caution">
    <text evidence="12">The sequence shown here is derived from an EMBL/GenBank/DDBJ whole genome shotgun (WGS) entry which is preliminary data.</text>
</comment>
<dbReference type="CDD" id="cd01672">
    <property type="entry name" value="TMPK"/>
    <property type="match status" value="1"/>
</dbReference>
<reference evidence="13" key="1">
    <citation type="journal article" date="2019" name="Int. J. Syst. Evol. Microbiol.">
        <title>The Global Catalogue of Microorganisms (GCM) 10K type strain sequencing project: providing services to taxonomists for standard genome sequencing and annotation.</title>
        <authorList>
            <consortium name="The Broad Institute Genomics Platform"/>
            <consortium name="The Broad Institute Genome Sequencing Center for Infectious Disease"/>
            <person name="Wu L."/>
            <person name="Ma J."/>
        </authorList>
    </citation>
    <scope>NUCLEOTIDE SEQUENCE [LARGE SCALE GENOMIC DNA]</scope>
    <source>
        <strain evidence="13">CGMCC 4.7677</strain>
    </source>
</reference>
<keyword evidence="5 10" id="KW-0545">Nucleotide biosynthesis</keyword>
<dbReference type="PANTHER" id="PTHR10344:SF4">
    <property type="entry name" value="UMP-CMP KINASE 2, MITOCHONDRIAL"/>
    <property type="match status" value="1"/>
</dbReference>
<evidence type="ECO:0000259" key="11">
    <source>
        <dbReference type="SMART" id="SM00382"/>
    </source>
</evidence>
<feature type="domain" description="AAA+ ATPase" evidence="11">
    <location>
        <begin position="5"/>
        <end position="150"/>
    </location>
</feature>
<name>A0ABQ3IE14_9PSEU</name>
<dbReference type="InterPro" id="IPR003593">
    <property type="entry name" value="AAA+_ATPase"/>
</dbReference>
<comment type="function">
    <text evidence="10">Phosphorylation of dTMP to form dTDP in both de novo and salvage pathways of dTTP synthesis.</text>
</comment>
<evidence type="ECO:0000256" key="6">
    <source>
        <dbReference type="ARBA" id="ARBA00022741"/>
    </source>
</evidence>
<dbReference type="EMBL" id="BNAU01000001">
    <property type="protein sequence ID" value="GHE81022.1"/>
    <property type="molecule type" value="Genomic_DNA"/>
</dbReference>
<keyword evidence="8 10" id="KW-0067">ATP-binding</keyword>
<keyword evidence="6 10" id="KW-0547">Nucleotide-binding</keyword>
<evidence type="ECO:0000256" key="1">
    <source>
        <dbReference type="ARBA" id="ARBA00009776"/>
    </source>
</evidence>
<evidence type="ECO:0000313" key="13">
    <source>
        <dbReference type="Proteomes" id="UP000605897"/>
    </source>
</evidence>
<comment type="catalytic activity">
    <reaction evidence="9 10">
        <text>dTMP + ATP = dTDP + ADP</text>
        <dbReference type="Rhea" id="RHEA:13517"/>
        <dbReference type="ChEBI" id="CHEBI:30616"/>
        <dbReference type="ChEBI" id="CHEBI:58369"/>
        <dbReference type="ChEBI" id="CHEBI:63528"/>
        <dbReference type="ChEBI" id="CHEBI:456216"/>
        <dbReference type="EC" id="2.7.4.9"/>
    </reaction>
</comment>
<dbReference type="InterPro" id="IPR018094">
    <property type="entry name" value="Thymidylate_kinase"/>
</dbReference>
<comment type="similarity">
    <text evidence="1 10">Belongs to the thymidylate kinase family.</text>
</comment>